<comment type="caution">
    <text evidence="2">The sequence shown here is derived from an EMBL/GenBank/DDBJ whole genome shotgun (WGS) entry which is preliminary data.</text>
</comment>
<dbReference type="InterPro" id="IPR039564">
    <property type="entry name" value="Peptidase_C39-like"/>
</dbReference>
<dbReference type="RefSeq" id="WP_176269250.1">
    <property type="nucleotide sequence ID" value="NZ_JABVBA010000001.1"/>
</dbReference>
<keyword evidence="3" id="KW-1185">Reference proteome</keyword>
<organism evidence="2 3">
    <name type="scientific">Anaerococcus faecalis</name>
    <dbReference type="NCBI Taxonomy" id="2742993"/>
    <lineage>
        <taxon>Bacteria</taxon>
        <taxon>Bacillati</taxon>
        <taxon>Bacillota</taxon>
        <taxon>Tissierellia</taxon>
        <taxon>Tissierellales</taxon>
        <taxon>Peptoniphilaceae</taxon>
        <taxon>Anaerococcus</taxon>
    </lineage>
</organism>
<evidence type="ECO:0000313" key="3">
    <source>
        <dbReference type="Proteomes" id="UP000540919"/>
    </source>
</evidence>
<dbReference type="Pfam" id="PF13529">
    <property type="entry name" value="Peptidase_C39_2"/>
    <property type="match status" value="1"/>
</dbReference>
<dbReference type="Gene3D" id="3.90.70.10">
    <property type="entry name" value="Cysteine proteinases"/>
    <property type="match status" value="1"/>
</dbReference>
<accession>A0ABX2N6X0</accession>
<name>A0ABX2N6X0_9FIRM</name>
<proteinExistence type="predicted"/>
<dbReference type="Proteomes" id="UP000540919">
    <property type="component" value="Unassembled WGS sequence"/>
</dbReference>
<dbReference type="EMBL" id="JABVBA010000001">
    <property type="protein sequence ID" value="NVF10426.1"/>
    <property type="molecule type" value="Genomic_DNA"/>
</dbReference>
<reference evidence="2 3" key="1">
    <citation type="submission" date="2020-06" db="EMBL/GenBank/DDBJ databases">
        <title>Anaerococcus sp. nov., isolated form swine feces.</title>
        <authorList>
            <person name="Yu S."/>
        </authorList>
    </citation>
    <scope>NUCLEOTIDE SEQUENCE [LARGE SCALE GENOMIC DNA]</scope>
    <source>
        <strain evidence="2 3">AGMB00486</strain>
    </source>
</reference>
<evidence type="ECO:0000313" key="2">
    <source>
        <dbReference type="EMBL" id="NVF10426.1"/>
    </source>
</evidence>
<sequence length="296" mass="34076">MTKILVLILLSLSLTGCGKNKKSIDDKDLPTTLKDIEYITKKYINYDTNAKSDILNITYQDEEYKPKIKSSDYTELKNYLKENMKNDLKLNWIYENFDKIDEIEQRLVGNDTDTGEFIYNRHNNKTDFKMKDGESIKLNRKTPFFLQWDNRWAYNNLSDTCIAIAGCGPTSMSMAIRRFIDDDSINPKTIANDANEFMTENGIAWEFFSHEANKYKLSINEIANNKDDLIKALDKGPLIVSVTPGYFTTSGHILVIDSYDGDKFLINDPNSIKNTNITWSFDDISGQILKIWAISK</sequence>
<feature type="domain" description="Peptidase C39-like" evidence="1">
    <location>
        <begin position="142"/>
        <end position="270"/>
    </location>
</feature>
<dbReference type="PROSITE" id="PS51257">
    <property type="entry name" value="PROKAR_LIPOPROTEIN"/>
    <property type="match status" value="1"/>
</dbReference>
<evidence type="ECO:0000259" key="1">
    <source>
        <dbReference type="Pfam" id="PF13529"/>
    </source>
</evidence>
<gene>
    <name evidence="2" type="ORF">HV819_00120</name>
</gene>
<protein>
    <submittedName>
        <fullName evidence="2">C39 family peptidase</fullName>
    </submittedName>
</protein>